<evidence type="ECO:0000313" key="3">
    <source>
        <dbReference type="Proteomes" id="UP001159363"/>
    </source>
</evidence>
<keyword evidence="3" id="KW-1185">Reference proteome</keyword>
<evidence type="ECO:0000313" key="2">
    <source>
        <dbReference type="EMBL" id="KAJ8896688.1"/>
    </source>
</evidence>
<accession>A0ABQ9IJ14</accession>
<sequence length="362" mass="39838">MIHVSELQLLHKQNLRCIDLGCHEPRVTPGFSHLGIEPNDTAGRRIFSGISRFFPPLHSDDFPCSPRFTLVDFQYLDVKSCRNLCTPLPPQCGLASSGNSSSSPPGRAHNMTPPFSKKERTFSSVALRLAWMGAVQVVSCSIRPGIRGSLPPRAPQAPRLTSAGWACWSASMGAARLLPPAKSWAAFLSLLRHLDHVTPASQSRTTRVPFRTSGYRWSEDHFSEEIWAALNVEASRADECELRMQGRGTGDLQGNPPSSSVVQRDSHIRKCGGGPAGNRIWFALVRDDNIIKLVYPNTFIPTKTIRVQSPAGSLDFRKWELCQTMPLLGGFSRGSPVSPTPSFRCRSIFTSIILIGSQYLAV</sequence>
<name>A0ABQ9IJ14_9NEOP</name>
<protein>
    <submittedName>
        <fullName evidence="2">Uncharacterized protein</fullName>
    </submittedName>
</protein>
<evidence type="ECO:0000256" key="1">
    <source>
        <dbReference type="SAM" id="MobiDB-lite"/>
    </source>
</evidence>
<comment type="caution">
    <text evidence="2">The sequence shown here is derived from an EMBL/GenBank/DDBJ whole genome shotgun (WGS) entry which is preliminary data.</text>
</comment>
<dbReference type="Proteomes" id="UP001159363">
    <property type="component" value="Chromosome 1"/>
</dbReference>
<feature type="compositionally biased region" description="Low complexity" evidence="1">
    <location>
        <begin position="96"/>
        <end position="106"/>
    </location>
</feature>
<reference evidence="2 3" key="1">
    <citation type="submission" date="2023-02" db="EMBL/GenBank/DDBJ databases">
        <title>LHISI_Scaffold_Assembly.</title>
        <authorList>
            <person name="Stuart O.P."/>
            <person name="Cleave R."/>
            <person name="Magrath M.J.L."/>
            <person name="Mikheyev A.S."/>
        </authorList>
    </citation>
    <scope>NUCLEOTIDE SEQUENCE [LARGE SCALE GENOMIC DNA]</scope>
    <source>
        <strain evidence="2">Daus_M_001</strain>
        <tissue evidence="2">Leg muscle</tissue>
    </source>
</reference>
<dbReference type="EMBL" id="JARBHB010000001">
    <property type="protein sequence ID" value="KAJ8896688.1"/>
    <property type="molecule type" value="Genomic_DNA"/>
</dbReference>
<feature type="region of interest" description="Disordered" evidence="1">
    <location>
        <begin position="95"/>
        <end position="116"/>
    </location>
</feature>
<proteinExistence type="predicted"/>
<organism evidence="2 3">
    <name type="scientific">Dryococelus australis</name>
    <dbReference type="NCBI Taxonomy" id="614101"/>
    <lineage>
        <taxon>Eukaryota</taxon>
        <taxon>Metazoa</taxon>
        <taxon>Ecdysozoa</taxon>
        <taxon>Arthropoda</taxon>
        <taxon>Hexapoda</taxon>
        <taxon>Insecta</taxon>
        <taxon>Pterygota</taxon>
        <taxon>Neoptera</taxon>
        <taxon>Polyneoptera</taxon>
        <taxon>Phasmatodea</taxon>
        <taxon>Verophasmatodea</taxon>
        <taxon>Anareolatae</taxon>
        <taxon>Phasmatidae</taxon>
        <taxon>Eurycanthinae</taxon>
        <taxon>Dryococelus</taxon>
    </lineage>
</organism>
<gene>
    <name evidence="2" type="ORF">PR048_002033</name>
</gene>